<protein>
    <submittedName>
        <fullName evidence="1">Uncharacterized protein</fullName>
    </submittedName>
</protein>
<evidence type="ECO:0000313" key="2">
    <source>
        <dbReference type="Proteomes" id="UP000053477"/>
    </source>
</evidence>
<dbReference type="OrthoDB" id="2269034at2759"/>
<gene>
    <name evidence="1" type="ORF">SCHPADRAFT_887925</name>
</gene>
<dbReference type="AlphaFoldDB" id="A0A0H2RX15"/>
<reference evidence="1 2" key="1">
    <citation type="submission" date="2015-04" db="EMBL/GenBank/DDBJ databases">
        <title>Complete genome sequence of Schizopora paradoxa KUC8140, a cosmopolitan wood degrader in East Asia.</title>
        <authorList>
            <consortium name="DOE Joint Genome Institute"/>
            <person name="Min B."/>
            <person name="Park H."/>
            <person name="Jang Y."/>
            <person name="Kim J.-J."/>
            <person name="Kim K.H."/>
            <person name="Pangilinan J."/>
            <person name="Lipzen A."/>
            <person name="Riley R."/>
            <person name="Grigoriev I.V."/>
            <person name="Spatafora J.W."/>
            <person name="Choi I.-G."/>
        </authorList>
    </citation>
    <scope>NUCLEOTIDE SEQUENCE [LARGE SCALE GENOMIC DNA]</scope>
    <source>
        <strain evidence="1 2">KUC8140</strain>
    </source>
</reference>
<keyword evidence="2" id="KW-1185">Reference proteome</keyword>
<proteinExistence type="predicted"/>
<dbReference type="EMBL" id="KQ085919">
    <property type="protein sequence ID" value="KLO16157.1"/>
    <property type="molecule type" value="Genomic_DNA"/>
</dbReference>
<name>A0A0H2RX15_9AGAM</name>
<dbReference type="InParanoid" id="A0A0H2RX15"/>
<evidence type="ECO:0000313" key="1">
    <source>
        <dbReference type="EMBL" id="KLO16157.1"/>
    </source>
</evidence>
<accession>A0A0H2RX15</accession>
<sequence length="621" mass="69785">MDSPYRQSDELEDSDGYPHSFVGLKYDSALEVDTCEKVPEKDVVVDTCDVSGVLSALEKAIRTPNFRQVDLEKAFKLESWEAFQNVYGGDKDPFADNADGHVVDPAWVKRLKKSKGQIDDVVKVLRTLTELASQLQDRFKASRKRIVAAKRSKGIKSLPDEIVAKIFHFGVEGGVRQARWISQASRRFRNVALGTRSLWLNLYSLDSRGDVEMAIRHAGPDAEFHISVHLNFTPKMRIFIDNCRSIVPHWKTLTLVYNKDYGRDGDVNDALEELSNLLGNGSRSLKLEQIFVRSGGIMNAVSTINAKLPDNTQLWAPNLRTIRCSWFLPVPSIPLSPISTLVVKHNFYSLINNPSVRSLLKLLTKLPNVSDFTLEPSGIEDPFGNETLPVTDCPSIKSFQLRLPYFFIMRFTNSGSSLETLMDALRMPSLEEHSICIGTDDYSGADTVDECAKWTQSLGHLSSALLPTHLSNSAHKKSLIFNLLFMRSQPGKAPPNSKILNIPFDAIKGNPSVTISSFVRILFSQRADDDLLRTLPIERNQLRELKLIGCGYMTSLDLQCTVDSLKSHGVWSDIERVVVQDCAHITREDAINVIGEKRLQYLEGHVALERSRTMCYNIRDE</sequence>
<organism evidence="1 2">
    <name type="scientific">Schizopora paradoxa</name>
    <dbReference type="NCBI Taxonomy" id="27342"/>
    <lineage>
        <taxon>Eukaryota</taxon>
        <taxon>Fungi</taxon>
        <taxon>Dikarya</taxon>
        <taxon>Basidiomycota</taxon>
        <taxon>Agaricomycotina</taxon>
        <taxon>Agaricomycetes</taxon>
        <taxon>Hymenochaetales</taxon>
        <taxon>Schizoporaceae</taxon>
        <taxon>Schizopora</taxon>
    </lineage>
</organism>
<dbReference type="Proteomes" id="UP000053477">
    <property type="component" value="Unassembled WGS sequence"/>
</dbReference>